<keyword evidence="2" id="KW-1185">Reference proteome</keyword>
<proteinExistence type="predicted"/>
<accession>A0A1B0AB85</accession>
<evidence type="ECO:0000313" key="2">
    <source>
        <dbReference type="Proteomes" id="UP000092445"/>
    </source>
</evidence>
<reference evidence="2" key="1">
    <citation type="submission" date="2014-03" db="EMBL/GenBank/DDBJ databases">
        <authorList>
            <person name="Aksoy S."/>
            <person name="Warren W."/>
            <person name="Wilson R.K."/>
        </authorList>
    </citation>
    <scope>NUCLEOTIDE SEQUENCE [LARGE SCALE GENOMIC DNA]</scope>
    <source>
        <strain evidence="2">IAEA</strain>
    </source>
</reference>
<organism evidence="1 2">
    <name type="scientific">Glossina pallidipes</name>
    <name type="common">Tsetse fly</name>
    <dbReference type="NCBI Taxonomy" id="7398"/>
    <lineage>
        <taxon>Eukaryota</taxon>
        <taxon>Metazoa</taxon>
        <taxon>Ecdysozoa</taxon>
        <taxon>Arthropoda</taxon>
        <taxon>Hexapoda</taxon>
        <taxon>Insecta</taxon>
        <taxon>Pterygota</taxon>
        <taxon>Neoptera</taxon>
        <taxon>Endopterygota</taxon>
        <taxon>Diptera</taxon>
        <taxon>Brachycera</taxon>
        <taxon>Muscomorpha</taxon>
        <taxon>Hippoboscoidea</taxon>
        <taxon>Glossinidae</taxon>
        <taxon>Glossina</taxon>
    </lineage>
</organism>
<dbReference type="VEuPathDB" id="VectorBase:GPAI040012"/>
<name>A0A1B0AB85_GLOPL</name>
<sequence length="235" mass="27078">MVPIPQEILSRLLRKFPKLWGIYERVGNGNYIEIVDILSKELNRVVTVDMVKWELGRLRRNLRKLDKETAKQTQTTYSAHLWYANKLGYKRAADIVMKQIVRDKNILTEREDFLGFGRTDVGRDIPAIDELLEAIGNMMRKDTDSEVSSLYFTCFNPENDIKSLVLDLCAQVIPGDTNENMIDEIVKILLYIATMLKDVPFMLKKEVKGNNGLDDDDGNIGMKINLSWLLHEIDN</sequence>
<evidence type="ECO:0000313" key="1">
    <source>
        <dbReference type="EnsemblMetazoa" id="GPAI040012-PA"/>
    </source>
</evidence>
<dbReference type="STRING" id="7398.A0A1B0AB85"/>
<dbReference type="Proteomes" id="UP000092445">
    <property type="component" value="Unassembled WGS sequence"/>
</dbReference>
<reference evidence="1" key="2">
    <citation type="submission" date="2020-05" db="UniProtKB">
        <authorList>
            <consortium name="EnsemblMetazoa"/>
        </authorList>
    </citation>
    <scope>IDENTIFICATION</scope>
    <source>
        <strain evidence="1">IAEA</strain>
    </source>
</reference>
<dbReference type="AlphaFoldDB" id="A0A1B0AB85"/>
<dbReference type="EnsemblMetazoa" id="GPAI040012-RA">
    <property type="protein sequence ID" value="GPAI040012-PA"/>
    <property type="gene ID" value="GPAI040012"/>
</dbReference>
<protein>
    <submittedName>
        <fullName evidence="1">Uncharacterized protein</fullName>
    </submittedName>
</protein>